<gene>
    <name evidence="2" type="ORF">C7959_11033</name>
</gene>
<name>A0A4R8GYX0_9FIRM</name>
<sequence>MRRNNSFRVAVTYIGAIIGAGFASGQEILHFFVTYGNRGLMGVLLSGLLFSFLGVIIIYISSKLNCNSYKELFYTIGGNKIGFLADITLTLFLLGSLIVMLAGSKEICNELFNYKVNIGLIVTLLIVIWTNYYGLEGIMSLNFILIPILVIITIIITGNLITAFHLDQIENYFNLDWIISSLIYTGYNFVLSMTVLIPLTEGIKKSDLFSGIFLGGIMLGFLAFLIAYTLNQFYPQVSNSQIPLLEIIFNYQPKLYYVYSITLWLAMLTTATCNLYALTKRLTLSISLSEKKIILMIVLFILPFIKLPFSSLVEFIYPQIGKLSLGLFLLLFINYFMKFIIRS</sequence>
<proteinExistence type="predicted"/>
<dbReference type="PANTHER" id="PTHR37814:SF1">
    <property type="entry name" value="MEMBRANE PROTEIN"/>
    <property type="match status" value="1"/>
</dbReference>
<evidence type="ECO:0000313" key="3">
    <source>
        <dbReference type="Proteomes" id="UP000295832"/>
    </source>
</evidence>
<keyword evidence="3" id="KW-1185">Reference proteome</keyword>
<dbReference type="STRING" id="926561.GCA_000379025_02262"/>
<feature type="transmembrane region" description="Helical" evidence="1">
    <location>
        <begin position="211"/>
        <end position="230"/>
    </location>
</feature>
<dbReference type="AlphaFoldDB" id="A0A4R8GYX0"/>
<feature type="transmembrane region" description="Helical" evidence="1">
    <location>
        <begin position="177"/>
        <end position="199"/>
    </location>
</feature>
<organism evidence="2 3">
    <name type="scientific">Orenia marismortui</name>
    <dbReference type="NCBI Taxonomy" id="46469"/>
    <lineage>
        <taxon>Bacteria</taxon>
        <taxon>Bacillati</taxon>
        <taxon>Bacillota</taxon>
        <taxon>Clostridia</taxon>
        <taxon>Halanaerobiales</taxon>
        <taxon>Halobacteroidaceae</taxon>
        <taxon>Orenia</taxon>
    </lineage>
</organism>
<keyword evidence="1" id="KW-1133">Transmembrane helix</keyword>
<accession>A0A4R8GYX0</accession>
<dbReference type="PANTHER" id="PTHR37814">
    <property type="entry name" value="CONSERVED MEMBRANE PROTEIN"/>
    <property type="match status" value="1"/>
</dbReference>
<keyword evidence="1" id="KW-0472">Membrane</keyword>
<dbReference type="EMBL" id="SOEG01000010">
    <property type="protein sequence ID" value="TDX51789.1"/>
    <property type="molecule type" value="Genomic_DNA"/>
</dbReference>
<feature type="transmembrane region" description="Helical" evidence="1">
    <location>
        <begin position="256"/>
        <end position="277"/>
    </location>
</feature>
<comment type="caution">
    <text evidence="2">The sequence shown here is derived from an EMBL/GenBank/DDBJ whole genome shotgun (WGS) entry which is preliminary data.</text>
</comment>
<dbReference type="Proteomes" id="UP000295832">
    <property type="component" value="Unassembled WGS sequence"/>
</dbReference>
<feature type="transmembrane region" description="Helical" evidence="1">
    <location>
        <begin position="293"/>
        <end position="317"/>
    </location>
</feature>
<feature type="transmembrane region" description="Helical" evidence="1">
    <location>
        <begin position="41"/>
        <end position="60"/>
    </location>
</feature>
<dbReference type="InterPro" id="IPR038728">
    <property type="entry name" value="YkvI-like"/>
</dbReference>
<protein>
    <submittedName>
        <fullName evidence="2">Putative membrane protein YkvI</fullName>
    </submittedName>
</protein>
<feature type="transmembrane region" description="Helical" evidence="1">
    <location>
        <begin position="114"/>
        <end position="134"/>
    </location>
</feature>
<evidence type="ECO:0000313" key="2">
    <source>
        <dbReference type="EMBL" id="TDX51789.1"/>
    </source>
</evidence>
<feature type="transmembrane region" description="Helical" evidence="1">
    <location>
        <begin position="141"/>
        <end position="165"/>
    </location>
</feature>
<keyword evidence="1" id="KW-0812">Transmembrane</keyword>
<feature type="transmembrane region" description="Helical" evidence="1">
    <location>
        <begin position="323"/>
        <end position="341"/>
    </location>
</feature>
<feature type="transmembrane region" description="Helical" evidence="1">
    <location>
        <begin position="81"/>
        <end position="102"/>
    </location>
</feature>
<evidence type="ECO:0000256" key="1">
    <source>
        <dbReference type="SAM" id="Phobius"/>
    </source>
</evidence>
<reference evidence="2 3" key="1">
    <citation type="submission" date="2019-03" db="EMBL/GenBank/DDBJ databases">
        <title>Subsurface microbial communities from deep shales in Ohio and West Virginia, USA.</title>
        <authorList>
            <person name="Wrighton K."/>
        </authorList>
    </citation>
    <scope>NUCLEOTIDE SEQUENCE [LARGE SCALE GENOMIC DNA]</scope>
    <source>
        <strain evidence="2 3">MSL 6dP</strain>
    </source>
</reference>